<organism evidence="1 2">
    <name type="scientific">Rhabditophanes sp. KR3021</name>
    <dbReference type="NCBI Taxonomy" id="114890"/>
    <lineage>
        <taxon>Eukaryota</taxon>
        <taxon>Metazoa</taxon>
        <taxon>Ecdysozoa</taxon>
        <taxon>Nematoda</taxon>
        <taxon>Chromadorea</taxon>
        <taxon>Rhabditida</taxon>
        <taxon>Tylenchina</taxon>
        <taxon>Panagrolaimomorpha</taxon>
        <taxon>Strongyloidoidea</taxon>
        <taxon>Alloionematidae</taxon>
        <taxon>Rhabditophanes</taxon>
    </lineage>
</organism>
<sequence length="221" mass="24442">MSDIPAEETKAQTMLEKIEVEMRGQTKDKILDLHLDNCIGEKIEGIDEGFVSIEMISIINSQLKSAQNLPSLPTLKILDLSVNQIEGNLKAITVCSNLHHINLSSNPIKNIEDLADLKDLQHLVSLDLYCCPVTLVEDYRDKVFELLPQLNFLDAIDREGNEMADDMEGEGEDSGGWPEIHVLESSDEEGEAAGEEETPATETAPSARKGTKRKHTGEDTD</sequence>
<dbReference type="WBParaSite" id="RSKR_0000732000.1">
    <property type="protein sequence ID" value="RSKR_0000732000.1"/>
    <property type="gene ID" value="RSKR_0000732000"/>
</dbReference>
<name>A0AC35U2I2_9BILA</name>
<evidence type="ECO:0000313" key="2">
    <source>
        <dbReference type="WBParaSite" id="RSKR_0000732000.1"/>
    </source>
</evidence>
<proteinExistence type="predicted"/>
<reference evidence="2" key="1">
    <citation type="submission" date="2016-11" db="UniProtKB">
        <authorList>
            <consortium name="WormBaseParasite"/>
        </authorList>
    </citation>
    <scope>IDENTIFICATION</scope>
    <source>
        <strain evidence="2">KR3021</strain>
    </source>
</reference>
<dbReference type="Proteomes" id="UP000095286">
    <property type="component" value="Unplaced"/>
</dbReference>
<evidence type="ECO:0000313" key="1">
    <source>
        <dbReference type="Proteomes" id="UP000095286"/>
    </source>
</evidence>
<protein>
    <submittedName>
        <fullName evidence="2">LRRcap domain-containing protein</fullName>
    </submittedName>
</protein>
<accession>A0AC35U2I2</accession>